<dbReference type="RefSeq" id="WP_129434248.1">
    <property type="nucleotide sequence ID" value="NZ_SBKO01000001.1"/>
</dbReference>
<organism evidence="6 7">
    <name type="scientific">Flavobacterium amnicola</name>
    <dbReference type="NCBI Taxonomy" id="2506422"/>
    <lineage>
        <taxon>Bacteria</taxon>
        <taxon>Pseudomonadati</taxon>
        <taxon>Bacteroidota</taxon>
        <taxon>Flavobacteriia</taxon>
        <taxon>Flavobacteriales</taxon>
        <taxon>Flavobacteriaceae</taxon>
        <taxon>Flavobacterium</taxon>
    </lineage>
</organism>
<feature type="chain" id="PRO_5020307228" evidence="3">
    <location>
        <begin position="18"/>
        <end position="453"/>
    </location>
</feature>
<protein>
    <submittedName>
        <fullName evidence="6">T9SS type A sorting domain-containing protein</fullName>
    </submittedName>
</protein>
<dbReference type="Pfam" id="PF13540">
    <property type="entry name" value="RCC1_2"/>
    <property type="match status" value="1"/>
</dbReference>
<evidence type="ECO:0000256" key="3">
    <source>
        <dbReference type="SAM" id="SignalP"/>
    </source>
</evidence>
<gene>
    <name evidence="6" type="ORF">EQG63_02975</name>
</gene>
<dbReference type="Pfam" id="PF18962">
    <property type="entry name" value="Por_Secre_tail"/>
    <property type="match status" value="1"/>
</dbReference>
<evidence type="ECO:0000259" key="4">
    <source>
        <dbReference type="Pfam" id="PF18962"/>
    </source>
</evidence>
<evidence type="ECO:0000256" key="2">
    <source>
        <dbReference type="ARBA" id="ARBA00022737"/>
    </source>
</evidence>
<evidence type="ECO:0000256" key="1">
    <source>
        <dbReference type="ARBA" id="ARBA00022729"/>
    </source>
</evidence>
<dbReference type="InterPro" id="IPR051625">
    <property type="entry name" value="Signaling_Regulatory_Domain"/>
</dbReference>
<dbReference type="NCBIfam" id="TIGR04183">
    <property type="entry name" value="Por_Secre_tail"/>
    <property type="match status" value="1"/>
</dbReference>
<accession>A0A4Q1K4W0</accession>
<dbReference type="PROSITE" id="PS50012">
    <property type="entry name" value="RCC1_3"/>
    <property type="match status" value="7"/>
</dbReference>
<dbReference type="PROSITE" id="PS00626">
    <property type="entry name" value="RCC1_2"/>
    <property type="match status" value="1"/>
</dbReference>
<evidence type="ECO:0000259" key="5">
    <source>
        <dbReference type="Pfam" id="PF25390"/>
    </source>
</evidence>
<evidence type="ECO:0000313" key="7">
    <source>
        <dbReference type="Proteomes" id="UP000290283"/>
    </source>
</evidence>
<reference evidence="7" key="1">
    <citation type="submission" date="2019-01" db="EMBL/GenBank/DDBJ databases">
        <title>Cytophagaceae bacterium strain CAR-16.</title>
        <authorList>
            <person name="Chen W.-M."/>
        </authorList>
    </citation>
    <scope>NUCLEOTIDE SEQUENCE [LARGE SCALE GENOMIC DNA]</scope>
    <source>
        <strain evidence="7">LLJ-11</strain>
    </source>
</reference>
<sequence>MRKILLILLFFSTFSFSQCWNTVSPGGAHTIAIRDGGAIFTWGRNNQGQLGLGTTGGTQNTPQQVGSDFNWQTISAGNSHNLVIKTTGTLWAWGNNADGQIGVGSNAARFNIPQQIGTDTNWSKISAGDEYCVAIKTDGTLWTWGDNTYGQLGDNSTADKNAPVQIGTATDWIQISAGTDHTLALKSNGTLWAWGRNNVGQFGTASPTSSLVPIQIGTDTNWSKIFAAREHSIAIKTDTTYWVWGGNTNGQFGNTTTTSSATPTAITSFNNPLQISKGHQHSIIIKQDGTLWSTGGNASGQLGNGNNTQQTTPVQENTLATNWSFVSSKVSHTAALKSDGTLYTWGANLYGQLGDGTGSAKNTPTIITCPMLTVEENFVAEKITIYPNPTNGFINIPSEFGIHKIVIYDLSGKILVEKELYSEAVDVQNLTSGMYLIKLFGGNKNYQTKFIKI</sequence>
<comment type="caution">
    <text evidence="6">The sequence shown here is derived from an EMBL/GenBank/DDBJ whole genome shotgun (WGS) entry which is preliminary data.</text>
</comment>
<dbReference type="AlphaFoldDB" id="A0A4Q1K4W0"/>
<dbReference type="OrthoDB" id="1081439at2"/>
<keyword evidence="7" id="KW-1185">Reference proteome</keyword>
<dbReference type="PRINTS" id="PR00633">
    <property type="entry name" value="RCCNDNSATION"/>
</dbReference>
<keyword evidence="2" id="KW-0677">Repeat</keyword>
<dbReference type="SUPFAM" id="SSF50985">
    <property type="entry name" value="RCC1/BLIP-II"/>
    <property type="match status" value="2"/>
</dbReference>
<name>A0A4Q1K4W0_9FLAO</name>
<keyword evidence="1 3" id="KW-0732">Signal</keyword>
<dbReference type="EMBL" id="SBKO01000001">
    <property type="protein sequence ID" value="RXR20916.1"/>
    <property type="molecule type" value="Genomic_DNA"/>
</dbReference>
<feature type="domain" description="Secretion system C-terminal sorting" evidence="4">
    <location>
        <begin position="385"/>
        <end position="451"/>
    </location>
</feature>
<proteinExistence type="predicted"/>
<dbReference type="Gene3D" id="2.130.10.30">
    <property type="entry name" value="Regulator of chromosome condensation 1/beta-lactamase-inhibitor protein II"/>
    <property type="match status" value="2"/>
</dbReference>
<dbReference type="PANTHER" id="PTHR22872">
    <property type="entry name" value="BTK-BINDING PROTEIN-RELATED"/>
    <property type="match status" value="1"/>
</dbReference>
<dbReference type="InterPro" id="IPR026444">
    <property type="entry name" value="Secre_tail"/>
</dbReference>
<dbReference type="InterPro" id="IPR058923">
    <property type="entry name" value="RCC1-like_dom"/>
</dbReference>
<evidence type="ECO:0000313" key="6">
    <source>
        <dbReference type="EMBL" id="RXR20916.1"/>
    </source>
</evidence>
<feature type="domain" description="RCC1-like" evidence="5">
    <location>
        <begin position="21"/>
        <end position="284"/>
    </location>
</feature>
<dbReference type="Proteomes" id="UP000290283">
    <property type="component" value="Unassembled WGS sequence"/>
</dbReference>
<dbReference type="InterPro" id="IPR009091">
    <property type="entry name" value="RCC1/BLIP-II"/>
</dbReference>
<dbReference type="Pfam" id="PF25390">
    <property type="entry name" value="WD40_RLD"/>
    <property type="match status" value="1"/>
</dbReference>
<feature type="signal peptide" evidence="3">
    <location>
        <begin position="1"/>
        <end position="17"/>
    </location>
</feature>
<dbReference type="InterPro" id="IPR000408">
    <property type="entry name" value="Reg_chr_condens"/>
</dbReference>